<organism evidence="1 2">
    <name type="scientific">Enhygromyxa salina</name>
    <dbReference type="NCBI Taxonomy" id="215803"/>
    <lineage>
        <taxon>Bacteria</taxon>
        <taxon>Pseudomonadati</taxon>
        <taxon>Myxococcota</taxon>
        <taxon>Polyangia</taxon>
        <taxon>Nannocystales</taxon>
        <taxon>Nannocystaceae</taxon>
        <taxon>Enhygromyxa</taxon>
    </lineage>
</organism>
<reference evidence="1 2" key="1">
    <citation type="submission" date="2014-12" db="EMBL/GenBank/DDBJ databases">
        <title>Genome assembly of Enhygromyxa salina DSM 15201.</title>
        <authorList>
            <person name="Sharma G."/>
            <person name="Subramanian S."/>
        </authorList>
    </citation>
    <scope>NUCLEOTIDE SEQUENCE [LARGE SCALE GENOMIC DNA]</scope>
    <source>
        <strain evidence="1 2">DSM 15201</strain>
    </source>
</reference>
<evidence type="ECO:0000313" key="1">
    <source>
        <dbReference type="EMBL" id="KIG14725.1"/>
    </source>
</evidence>
<protein>
    <recommendedName>
        <fullName evidence="3">Toxic anion resistance protein</fullName>
    </recommendedName>
</protein>
<comment type="caution">
    <text evidence="1">The sequence shown here is derived from an EMBL/GenBank/DDBJ whole genome shotgun (WGS) entry which is preliminary data.</text>
</comment>
<dbReference type="EMBL" id="JMCC02000067">
    <property type="protein sequence ID" value="KIG14725.1"/>
    <property type="molecule type" value="Genomic_DNA"/>
</dbReference>
<dbReference type="Proteomes" id="UP000031599">
    <property type="component" value="Unassembled WGS sequence"/>
</dbReference>
<dbReference type="RefSeq" id="WP_052553151.1">
    <property type="nucleotide sequence ID" value="NZ_JMCC02000067.1"/>
</dbReference>
<accession>A0A0C2CYN4</accession>
<sequence length="362" mass="40256">MSAGSKSLSDVLARDVAYSGEGISVRSLEDNIQEERTVQDTKVGELKVLRDRNVVIQTAMADELKKLRKFSDYIDGTATKGGFWAGFKEVVSYIPGFKSIAISKRSIEELLKQQYQVSAKRVKEAAGYCDVLKQSEQELYTEINRINGKIVEAAENERRALEYVLDLRTMQEELEAELQTIEAGSVEARKIETDQDRIRALLAEHSTNVQLYGAAENRYASLKENTRKLAETIRNLAQDIQQYTTAASIKLDMASAQIQAIGRAADASVVMLEMKKSLDVMTESMNVTTQFVSDTQIFFRQNLDKLVEELETFDEGTSALLDENLKKSKEIEEARIQSAIDKAMANRAKQVDGGGASAPAEG</sequence>
<gene>
    <name evidence="1" type="ORF">DB30_06451</name>
</gene>
<name>A0A0C2CYN4_9BACT</name>
<evidence type="ECO:0000313" key="2">
    <source>
        <dbReference type="Proteomes" id="UP000031599"/>
    </source>
</evidence>
<evidence type="ECO:0008006" key="3">
    <source>
        <dbReference type="Google" id="ProtNLM"/>
    </source>
</evidence>
<dbReference type="AlphaFoldDB" id="A0A0C2CYN4"/>
<proteinExistence type="predicted"/>